<dbReference type="RefSeq" id="WP_199869897.1">
    <property type="nucleotide sequence ID" value="NZ_JAAGPU010000014.1"/>
</dbReference>
<evidence type="ECO:0008006" key="4">
    <source>
        <dbReference type="Google" id="ProtNLM"/>
    </source>
</evidence>
<dbReference type="SUPFAM" id="SSF50952">
    <property type="entry name" value="Soluble quinoprotein glucose dehydrogenase"/>
    <property type="match status" value="1"/>
</dbReference>
<keyword evidence="1" id="KW-0472">Membrane</keyword>
<keyword evidence="1" id="KW-0812">Transmembrane</keyword>
<protein>
    <recommendedName>
        <fullName evidence="4">Glucose/Sorbosone dehydrogenase domain-containing protein</fullName>
    </recommendedName>
</protein>
<dbReference type="InterPro" id="IPR011041">
    <property type="entry name" value="Quinoprot_gluc/sorb_DH_b-prop"/>
</dbReference>
<sequence length="431" mass="48294">MKKKAGLAFILLIIVSTFIFVNARKQDYGVGSNVSNAKLELKLKGLKGAKDFVKDNLDNYYIAFKKRIIVVEKDGKSYTVVSNKEFDIKSIDYKDNILYFSSGNKIYSYNLQSKKLKECIGNIPNFGDYKDVFIKVSGNYLIASIGAATNSGVVGEDNHWTKEFPLEKDHSAKELILKEVNFGKDNTGAFKEKGKESFDGQVIPEEKIGNSTLIMYNLENEQYETFAWGIRNITGLDFSSKGKIYASVGGMEYRGVRPICNDKDYIYEIKKDEWYGFPDFSGGDPVTSPKFMDEDEKTENFLLSKHPNSTPQGPAYEHDKVSAIKSLAVDSKGILGETDDIYFYDDIEKCIFVCSSEKTAKEFISLGKKSNIKSIKTTNSGIGILETSQGCLYEANINDAEKSMFNSAELFTYVIAILLTAVIVTTFFVIK</sequence>
<dbReference type="Gene3D" id="2.120.10.30">
    <property type="entry name" value="TolB, C-terminal domain"/>
    <property type="match status" value="1"/>
</dbReference>
<keyword evidence="1" id="KW-1133">Transmembrane helix</keyword>
<evidence type="ECO:0000313" key="2">
    <source>
        <dbReference type="EMBL" id="NEU04967.1"/>
    </source>
</evidence>
<gene>
    <name evidence="2" type="ORF">G3M99_08890</name>
</gene>
<organism evidence="2 3">
    <name type="scientific">Clostridium senegalense</name>
    <dbReference type="NCBI Taxonomy" id="1465809"/>
    <lineage>
        <taxon>Bacteria</taxon>
        <taxon>Bacillati</taxon>
        <taxon>Bacillota</taxon>
        <taxon>Clostridia</taxon>
        <taxon>Eubacteriales</taxon>
        <taxon>Clostridiaceae</taxon>
        <taxon>Clostridium</taxon>
    </lineage>
</organism>
<evidence type="ECO:0000313" key="3">
    <source>
        <dbReference type="Proteomes" id="UP000481872"/>
    </source>
</evidence>
<dbReference type="EMBL" id="JAAGPU010000014">
    <property type="protein sequence ID" value="NEU04967.1"/>
    <property type="molecule type" value="Genomic_DNA"/>
</dbReference>
<dbReference type="InterPro" id="IPR011042">
    <property type="entry name" value="6-blade_b-propeller_TolB-like"/>
</dbReference>
<dbReference type="Proteomes" id="UP000481872">
    <property type="component" value="Unassembled WGS sequence"/>
</dbReference>
<reference evidence="2 3" key="1">
    <citation type="submission" date="2020-02" db="EMBL/GenBank/DDBJ databases">
        <title>Genome assembly of a novel Clostridium senegalense strain.</title>
        <authorList>
            <person name="Gupta T.B."/>
            <person name="Jauregui R."/>
            <person name="Maclean P."/>
            <person name="Nawarathana A."/>
            <person name="Brightwell G."/>
        </authorList>
    </citation>
    <scope>NUCLEOTIDE SEQUENCE [LARGE SCALE GENOMIC DNA]</scope>
    <source>
        <strain evidence="2 3">AGRFS4</strain>
    </source>
</reference>
<proteinExistence type="predicted"/>
<feature type="transmembrane region" description="Helical" evidence="1">
    <location>
        <begin position="410"/>
        <end position="430"/>
    </location>
</feature>
<comment type="caution">
    <text evidence="2">The sequence shown here is derived from an EMBL/GenBank/DDBJ whole genome shotgun (WGS) entry which is preliminary data.</text>
</comment>
<keyword evidence="3" id="KW-1185">Reference proteome</keyword>
<name>A0A6M0H359_9CLOT</name>
<accession>A0A6M0H359</accession>
<evidence type="ECO:0000256" key="1">
    <source>
        <dbReference type="SAM" id="Phobius"/>
    </source>
</evidence>
<dbReference type="AlphaFoldDB" id="A0A6M0H359"/>